<evidence type="ECO:0000256" key="4">
    <source>
        <dbReference type="ARBA" id="ARBA00022737"/>
    </source>
</evidence>
<evidence type="ECO:0000259" key="8">
    <source>
        <dbReference type="PROSITE" id="PS50011"/>
    </source>
</evidence>
<dbReference type="GO" id="GO:0004672">
    <property type="term" value="F:protein kinase activity"/>
    <property type="evidence" value="ECO:0007669"/>
    <property type="project" value="InterPro"/>
</dbReference>
<dbReference type="Gene3D" id="3.80.10.10">
    <property type="entry name" value="Ribonuclease Inhibitor"/>
    <property type="match status" value="3"/>
</dbReference>
<gene>
    <name evidence="9" type="ORF">FSB_LOCUS50592</name>
</gene>
<keyword evidence="7" id="KW-0547">Nucleotide-binding</keyword>
<evidence type="ECO:0000256" key="2">
    <source>
        <dbReference type="ARBA" id="ARBA00022614"/>
    </source>
</evidence>
<dbReference type="GO" id="GO:0005524">
    <property type="term" value="F:ATP binding"/>
    <property type="evidence" value="ECO:0007669"/>
    <property type="project" value="UniProtKB-UniRule"/>
</dbReference>
<dbReference type="Pfam" id="PF00069">
    <property type="entry name" value="Pkinase"/>
    <property type="match status" value="1"/>
</dbReference>
<dbReference type="InterPro" id="IPR017441">
    <property type="entry name" value="Protein_kinase_ATP_BS"/>
</dbReference>
<dbReference type="InterPro" id="IPR032675">
    <property type="entry name" value="LRR_dom_sf"/>
</dbReference>
<accession>A0A2N9IF61</accession>
<proteinExistence type="predicted"/>
<feature type="domain" description="Protein kinase" evidence="8">
    <location>
        <begin position="270"/>
        <end position="474"/>
    </location>
</feature>
<keyword evidence="5" id="KW-1133">Transmembrane helix</keyword>
<comment type="subcellular location">
    <subcellularLocation>
        <location evidence="1">Membrane</location>
    </subcellularLocation>
</comment>
<reference evidence="9" key="1">
    <citation type="submission" date="2018-02" db="EMBL/GenBank/DDBJ databases">
        <authorList>
            <person name="Cohen D.B."/>
            <person name="Kent A.D."/>
        </authorList>
    </citation>
    <scope>NUCLEOTIDE SEQUENCE</scope>
</reference>
<keyword evidence="7" id="KW-0067">ATP-binding</keyword>
<dbReference type="FunFam" id="3.80.10.10:FF:000565">
    <property type="entry name" value="Leucine-rich repeat receptor-like kinase protein FLORAL ORGAN NUMBER1"/>
    <property type="match status" value="1"/>
</dbReference>
<dbReference type="EMBL" id="OIVN01005490">
    <property type="protein sequence ID" value="SPD22710.1"/>
    <property type="molecule type" value="Genomic_DNA"/>
</dbReference>
<evidence type="ECO:0000256" key="6">
    <source>
        <dbReference type="ARBA" id="ARBA00023136"/>
    </source>
</evidence>
<dbReference type="Pfam" id="PF08263">
    <property type="entry name" value="LRRNT_2"/>
    <property type="match status" value="1"/>
</dbReference>
<dbReference type="InterPro" id="IPR011009">
    <property type="entry name" value="Kinase-like_dom_sf"/>
</dbReference>
<feature type="binding site" evidence="7">
    <location>
        <position position="381"/>
    </location>
    <ligand>
        <name>ATP</name>
        <dbReference type="ChEBI" id="CHEBI:30616"/>
    </ligand>
</feature>
<dbReference type="InterPro" id="IPR001611">
    <property type="entry name" value="Leu-rich_rpt"/>
</dbReference>
<protein>
    <recommendedName>
        <fullName evidence="8">Protein kinase domain-containing protein</fullName>
    </recommendedName>
</protein>
<dbReference type="SUPFAM" id="SSF56112">
    <property type="entry name" value="Protein kinase-like (PK-like)"/>
    <property type="match status" value="1"/>
</dbReference>
<dbReference type="Gene3D" id="3.30.200.20">
    <property type="entry name" value="Phosphorylase Kinase, domain 1"/>
    <property type="match status" value="1"/>
</dbReference>
<dbReference type="AlphaFoldDB" id="A0A2N9IF61"/>
<dbReference type="Gene3D" id="1.10.510.10">
    <property type="entry name" value="Transferase(Phosphotransferase) domain 1"/>
    <property type="match status" value="1"/>
</dbReference>
<dbReference type="InterPro" id="IPR013210">
    <property type="entry name" value="LRR_N_plant-typ"/>
</dbReference>
<dbReference type="PANTHER" id="PTHR48054">
    <property type="entry name" value="RECEPTOR KINASE-LIKE PROTEIN XA21"/>
    <property type="match status" value="1"/>
</dbReference>
<evidence type="ECO:0000313" key="9">
    <source>
        <dbReference type="EMBL" id="SPD22710.1"/>
    </source>
</evidence>
<evidence type="ECO:0000256" key="7">
    <source>
        <dbReference type="PROSITE-ProRule" id="PRU10141"/>
    </source>
</evidence>
<dbReference type="SUPFAM" id="SSF52058">
    <property type="entry name" value="L domain-like"/>
    <property type="match status" value="1"/>
</dbReference>
<dbReference type="PANTHER" id="PTHR48054:SF72">
    <property type="entry name" value="PROTEIN KINASE DOMAIN-CONTAINING PROTEIN"/>
    <property type="match status" value="1"/>
</dbReference>
<dbReference type="GO" id="GO:0016020">
    <property type="term" value="C:membrane"/>
    <property type="evidence" value="ECO:0007669"/>
    <property type="project" value="UniProtKB-SubCell"/>
</dbReference>
<evidence type="ECO:0000256" key="5">
    <source>
        <dbReference type="ARBA" id="ARBA00022989"/>
    </source>
</evidence>
<dbReference type="Pfam" id="PF00560">
    <property type="entry name" value="LRR_1"/>
    <property type="match status" value="5"/>
</dbReference>
<keyword evidence="4" id="KW-0677">Repeat</keyword>
<dbReference type="InterPro" id="IPR000719">
    <property type="entry name" value="Prot_kinase_dom"/>
</dbReference>
<dbReference type="FunFam" id="3.80.10.10:FF:000383">
    <property type="entry name" value="Leucine-rich repeat receptor protein kinase EMS1"/>
    <property type="match status" value="1"/>
</dbReference>
<keyword evidence="6" id="KW-0472">Membrane</keyword>
<sequence length="474" mass="52037">MNLLWFQTTTAASALGNETDRLVLLKIKEFITNDPHDVMSSWNDSIPFCNWHGVTCSLQHQRVTTLNLEGNNLVGSISPYIGNLTLLRFIYLQNNSFSGNIPQQVGRLFRLQHLNLTRNIFGGEIPVNWSSCSELKIVDFKVNSLIGQIPTELGYLAKLVVLNLGVNNLTGGIPLSLGNLSSLTGLSVAFNNIAGKIPDEIGRLKRLSIFTTSSNKLTGITLPNLQRFGIGINEFSGPIPTSLSNASQLQIFDISDNNFEGLVPTNLGNLQDLLWLGEVPTKAVFQNSSAISIIGNSGLCGGVPEMQLLACPIQVTKQGKNRNSNGKSSSFSSIDIQPNVSFKSLYQATGVFSPSNLIGSGSFGSVYKGILDEEERVVAVKWSRFKALVFEFMTNGSLERWLHPLEDSENQSTDFSLLQRLNIVIDVAYALHYLHNLCEQPIIHCDLKPSNVLDNDMIAHVSDYGLARILTSHK</sequence>
<dbReference type="PROSITE" id="PS50011">
    <property type="entry name" value="PROTEIN_KINASE_DOM"/>
    <property type="match status" value="1"/>
</dbReference>
<organism evidence="9">
    <name type="scientific">Fagus sylvatica</name>
    <name type="common">Beechnut</name>
    <dbReference type="NCBI Taxonomy" id="28930"/>
    <lineage>
        <taxon>Eukaryota</taxon>
        <taxon>Viridiplantae</taxon>
        <taxon>Streptophyta</taxon>
        <taxon>Embryophyta</taxon>
        <taxon>Tracheophyta</taxon>
        <taxon>Spermatophyta</taxon>
        <taxon>Magnoliopsida</taxon>
        <taxon>eudicotyledons</taxon>
        <taxon>Gunneridae</taxon>
        <taxon>Pentapetalae</taxon>
        <taxon>rosids</taxon>
        <taxon>fabids</taxon>
        <taxon>Fagales</taxon>
        <taxon>Fagaceae</taxon>
        <taxon>Fagus</taxon>
    </lineage>
</organism>
<dbReference type="PROSITE" id="PS00107">
    <property type="entry name" value="PROTEIN_KINASE_ATP"/>
    <property type="match status" value="1"/>
</dbReference>
<evidence type="ECO:0000256" key="3">
    <source>
        <dbReference type="ARBA" id="ARBA00022692"/>
    </source>
</evidence>
<evidence type="ECO:0000256" key="1">
    <source>
        <dbReference type="ARBA" id="ARBA00004370"/>
    </source>
</evidence>
<dbReference type="InterPro" id="IPR052592">
    <property type="entry name" value="LRR-RLK"/>
</dbReference>
<keyword evidence="2" id="KW-0433">Leucine-rich repeat</keyword>
<name>A0A2N9IF61_FAGSY</name>
<keyword evidence="3" id="KW-0812">Transmembrane</keyword>